<proteinExistence type="predicted"/>
<dbReference type="Pfam" id="PF12341">
    <property type="entry name" value="Mcl1_mid"/>
    <property type="match status" value="1"/>
</dbReference>
<dbReference type="EMBL" id="GFDL01015784">
    <property type="protein sequence ID" value="JAV19261.1"/>
    <property type="molecule type" value="Transcribed_RNA"/>
</dbReference>
<dbReference type="PROSITE" id="PS50082">
    <property type="entry name" value="WD_REPEATS_2"/>
    <property type="match status" value="1"/>
</dbReference>
<organism evidence="10">
    <name type="scientific">Culex tarsalis</name>
    <name type="common">Encephalitis mosquito</name>
    <dbReference type="NCBI Taxonomy" id="7177"/>
    <lineage>
        <taxon>Eukaryota</taxon>
        <taxon>Metazoa</taxon>
        <taxon>Ecdysozoa</taxon>
        <taxon>Arthropoda</taxon>
        <taxon>Hexapoda</taxon>
        <taxon>Insecta</taxon>
        <taxon>Pterygota</taxon>
        <taxon>Neoptera</taxon>
        <taxon>Endopterygota</taxon>
        <taxon>Diptera</taxon>
        <taxon>Nematocera</taxon>
        <taxon>Culicoidea</taxon>
        <taxon>Culicidae</taxon>
        <taxon>Culicinae</taxon>
        <taxon>Culicini</taxon>
        <taxon>Culex</taxon>
        <taxon>Culex</taxon>
    </lineage>
</organism>
<evidence type="ECO:0000256" key="5">
    <source>
        <dbReference type="PROSITE-ProRule" id="PRU00221"/>
    </source>
</evidence>
<keyword evidence="2 5" id="KW-0853">WD repeat</keyword>
<dbReference type="PROSITE" id="PS50294">
    <property type="entry name" value="WD_REPEATS_REGION"/>
    <property type="match status" value="1"/>
</dbReference>
<evidence type="ECO:0000256" key="3">
    <source>
        <dbReference type="ARBA" id="ARBA00022737"/>
    </source>
</evidence>
<dbReference type="GO" id="GO:0006261">
    <property type="term" value="P:DNA-templated DNA replication"/>
    <property type="evidence" value="ECO:0007669"/>
    <property type="project" value="TreeGrafter"/>
</dbReference>
<evidence type="ECO:0000259" key="9">
    <source>
        <dbReference type="Pfam" id="PF24817"/>
    </source>
</evidence>
<feature type="domain" description="WDHD1/CFT4 second beta-propeller" evidence="7">
    <location>
        <begin position="411"/>
        <end position="693"/>
    </location>
</feature>
<dbReference type="Pfam" id="PF20946">
    <property type="entry name" value="Ctf4_C"/>
    <property type="match status" value="1"/>
</dbReference>
<evidence type="ECO:0000259" key="8">
    <source>
        <dbReference type="Pfam" id="PF20946"/>
    </source>
</evidence>
<dbReference type="SUPFAM" id="SSF50978">
    <property type="entry name" value="WD40 repeat-like"/>
    <property type="match status" value="1"/>
</dbReference>
<evidence type="ECO:0000256" key="4">
    <source>
        <dbReference type="ARBA" id="ARBA00023242"/>
    </source>
</evidence>
<feature type="compositionally biased region" description="Polar residues" evidence="6">
    <location>
        <begin position="842"/>
        <end position="853"/>
    </location>
</feature>
<feature type="compositionally biased region" description="Basic and acidic residues" evidence="6">
    <location>
        <begin position="947"/>
        <end position="959"/>
    </location>
</feature>
<evidence type="ECO:0000256" key="2">
    <source>
        <dbReference type="ARBA" id="ARBA00022574"/>
    </source>
</evidence>
<feature type="domain" description="WDHD1 first WD40" evidence="9">
    <location>
        <begin position="9"/>
        <end position="295"/>
    </location>
</feature>
<dbReference type="GO" id="GO:0003682">
    <property type="term" value="F:chromatin binding"/>
    <property type="evidence" value="ECO:0007669"/>
    <property type="project" value="TreeGrafter"/>
</dbReference>
<dbReference type="InterPro" id="IPR048591">
    <property type="entry name" value="WDHD1/CFT4_hel"/>
</dbReference>
<dbReference type="InterPro" id="IPR015943">
    <property type="entry name" value="WD40/YVTN_repeat-like_dom_sf"/>
</dbReference>
<accession>A0A1Q3EVC0</accession>
<name>A0A1Q3EVC0_CULTA</name>
<reference evidence="10" key="1">
    <citation type="submission" date="2017-01" db="EMBL/GenBank/DDBJ databases">
        <title>A deep insight into the sialotranscriptome of adult male and female Cluex tarsalis mosquitoes.</title>
        <authorList>
            <person name="Ribeiro J.M."/>
            <person name="Moreira F."/>
            <person name="Bernard K.A."/>
            <person name="Calvo E."/>
        </authorList>
    </citation>
    <scope>NUCLEOTIDE SEQUENCE</scope>
    <source>
        <strain evidence="10">Kern County</strain>
        <tissue evidence="10">Salivary glands</tissue>
    </source>
</reference>
<dbReference type="AlphaFoldDB" id="A0A1Q3EVC0"/>
<evidence type="ECO:0000313" key="10">
    <source>
        <dbReference type="EMBL" id="JAV19261.1"/>
    </source>
</evidence>
<dbReference type="GO" id="GO:0043596">
    <property type="term" value="C:nuclear replication fork"/>
    <property type="evidence" value="ECO:0007669"/>
    <property type="project" value="TreeGrafter"/>
</dbReference>
<feature type="domain" description="WDHD1/CFT4 helical bundle" evidence="8">
    <location>
        <begin position="717"/>
        <end position="776"/>
    </location>
</feature>
<dbReference type="InterPro" id="IPR001680">
    <property type="entry name" value="WD40_rpt"/>
</dbReference>
<comment type="subcellular location">
    <subcellularLocation>
        <location evidence="1">Nucleus</location>
    </subcellularLocation>
</comment>
<protein>
    <submittedName>
        <fullName evidence="10">Putative wd40 repeat protein</fullName>
    </submittedName>
</protein>
<dbReference type="GO" id="GO:0000278">
    <property type="term" value="P:mitotic cell cycle"/>
    <property type="evidence" value="ECO:0007669"/>
    <property type="project" value="TreeGrafter"/>
</dbReference>
<dbReference type="PANTHER" id="PTHR19932:SF10">
    <property type="entry name" value="WD REPEAT AND HMG-BOX DNA-BINDING PROTEIN 1"/>
    <property type="match status" value="1"/>
</dbReference>
<feature type="region of interest" description="Disordered" evidence="6">
    <location>
        <begin position="818"/>
        <end position="897"/>
    </location>
</feature>
<evidence type="ECO:0000259" key="7">
    <source>
        <dbReference type="Pfam" id="PF12341"/>
    </source>
</evidence>
<keyword evidence="3" id="KW-0677">Repeat</keyword>
<dbReference type="Gene3D" id="2.130.10.10">
    <property type="entry name" value="YVTN repeat-like/Quinoprotein amine dehydrogenase"/>
    <property type="match status" value="2"/>
</dbReference>
<feature type="region of interest" description="Disordered" evidence="6">
    <location>
        <begin position="936"/>
        <end position="959"/>
    </location>
</feature>
<dbReference type="InterPro" id="IPR057646">
    <property type="entry name" value="WD40_WDHD1_1st"/>
</dbReference>
<dbReference type="InterPro" id="IPR022100">
    <property type="entry name" value="WDHD1/CFT4_beta-prop_2nd"/>
</dbReference>
<evidence type="ECO:0000256" key="1">
    <source>
        <dbReference type="ARBA" id="ARBA00004123"/>
    </source>
</evidence>
<dbReference type="GO" id="GO:0006281">
    <property type="term" value="P:DNA repair"/>
    <property type="evidence" value="ECO:0007669"/>
    <property type="project" value="TreeGrafter"/>
</dbReference>
<feature type="repeat" description="WD" evidence="5">
    <location>
        <begin position="9"/>
        <end position="41"/>
    </location>
</feature>
<evidence type="ECO:0000256" key="6">
    <source>
        <dbReference type="SAM" id="MobiDB-lite"/>
    </source>
</evidence>
<dbReference type="InterPro" id="IPR036322">
    <property type="entry name" value="WD40_repeat_dom_sf"/>
</dbReference>
<dbReference type="PANTHER" id="PTHR19932">
    <property type="entry name" value="WD REPEAT AND HMG-BOX DNA BINDING PROTEIN"/>
    <property type="match status" value="1"/>
</dbReference>
<dbReference type="SMART" id="SM00320">
    <property type="entry name" value="WD40"/>
    <property type="match status" value="3"/>
</dbReference>
<keyword evidence="4" id="KW-0539">Nucleus</keyword>
<dbReference type="Pfam" id="PF24817">
    <property type="entry name" value="WD40_WDHD1_1st"/>
    <property type="match status" value="1"/>
</dbReference>
<sequence length="975" mass="108014">MPFKRSNMRYGHIIGYTGVTYQDDGDRIISIGQDGDIRIWDGVYDEDPTTSCLAESIWAVLHSGQRILVATDLNTVQAYKYPELEKDGIEFRFTAFVTSLARNERFLAAGSEDGTIKVKPVDGEEFELGGLDGPVLSMDISRKDLLAAACGDGQLRIWKLNGKDLVQTFGGLRKVKSFEGNVLFTTPAFEPSRGHLLAYPKDHGIVVVDTSSWEQRKVLKHPKISANYTRCAFSPRGDYVAAVTEKGDIAIWEYKTEQLIDGEVAATEPHPIIGLAWHPKNNGELVICDDQGQVGEVKDVFESAENDGNDLMEMAEREANGDMELDNDMDVEGIYSKYVAGEKPVEDESDDDDDENTISVNKLKSQYTVPEPDDDLLVDLLGKAKSEKDDEDSRSAVSAKVVAKTFPMQDYFQPGSTPDYFENRYMCYNHVGIIRSHKDGSDGKESSIEVEFHDSSKHHGIHLNNYLNHTVAGLSETVVAMGCSSEVENKGSKLVCINLVSFGNREWSCTMPEMEEIIGVVASDKIVVVATDARFLRVFTTRGTQREILSAPGPLVSMAAFGDHFLVAYHRSPATEDQQLNLMIVTCVKYKLRCRDIPICLSPGAKLNWLGYSDKGSPVTYDSEGVLRIYHATANMWFPILNADKYRAGASDNLFIITVSEALQQVQLIVCRGAKYPLTNPRPIPMNATFSQPMCDLEGEKGSLEDELMRCMYFKSDEADKILKETAIKLFALACRSESEQRAKELVETIGSSQLVPIFMKYASKIKRLHLADSLAPLLPTFQEQEREEEQQELETTRENAAMVAELQHITVEAAIRRDTTPKIKPMPMVMRKNPFKRSDSASKTSSPAQSNPLGHLTGKAIGFSSPASGATPDSEEVVPATLEPENNENRPKNSAAPKFMPWFEANKDRLKGEHPAATTDAELIKIGMRQFKAAQNSAATPQAGTHAEKRKLDDTERAAESGVAKLAKFGFTKN</sequence>